<name>A0AAD3P6S9_NEPGR</name>
<dbReference type="AlphaFoldDB" id="A0AAD3P6S9"/>
<feature type="transmembrane region" description="Helical" evidence="3">
    <location>
        <begin position="272"/>
        <end position="292"/>
    </location>
</feature>
<feature type="transmembrane region" description="Helical" evidence="3">
    <location>
        <begin position="397"/>
        <end position="417"/>
    </location>
</feature>
<accession>A0AAD3P6S9</accession>
<organism evidence="4 5">
    <name type="scientific">Nepenthes gracilis</name>
    <name type="common">Slender pitcher plant</name>
    <dbReference type="NCBI Taxonomy" id="150966"/>
    <lineage>
        <taxon>Eukaryota</taxon>
        <taxon>Viridiplantae</taxon>
        <taxon>Streptophyta</taxon>
        <taxon>Embryophyta</taxon>
        <taxon>Tracheophyta</taxon>
        <taxon>Spermatophyta</taxon>
        <taxon>Magnoliopsida</taxon>
        <taxon>eudicotyledons</taxon>
        <taxon>Gunneridae</taxon>
        <taxon>Pentapetalae</taxon>
        <taxon>Caryophyllales</taxon>
        <taxon>Nepenthaceae</taxon>
        <taxon>Nepenthes</taxon>
    </lineage>
</organism>
<keyword evidence="3" id="KW-0472">Membrane</keyword>
<dbReference type="PANTHER" id="PTHR45651">
    <property type="entry name" value="CYCLIC NUCLEOTIDE-GATED ION CHANNEL 15-RELATED-RELATED"/>
    <property type="match status" value="1"/>
</dbReference>
<evidence type="ECO:0000313" key="4">
    <source>
        <dbReference type="EMBL" id="GMG98808.1"/>
    </source>
</evidence>
<evidence type="ECO:0000256" key="1">
    <source>
        <dbReference type="ARBA" id="ARBA00023286"/>
    </source>
</evidence>
<feature type="transmembrane region" description="Helical" evidence="3">
    <location>
        <begin position="142"/>
        <end position="165"/>
    </location>
</feature>
<proteinExistence type="predicted"/>
<gene>
    <name evidence="4" type="ORF">Nepgr_000648</name>
</gene>
<dbReference type="Proteomes" id="UP001279734">
    <property type="component" value="Unassembled WGS sequence"/>
</dbReference>
<comment type="caution">
    <text evidence="4">The sequence shown here is derived from an EMBL/GenBank/DDBJ whole genome shotgun (WGS) entry which is preliminary data.</text>
</comment>
<dbReference type="SUPFAM" id="SSF51206">
    <property type="entry name" value="cAMP-binding domain-like"/>
    <property type="match status" value="1"/>
</dbReference>
<evidence type="ECO:0000256" key="3">
    <source>
        <dbReference type="SAM" id="Phobius"/>
    </source>
</evidence>
<keyword evidence="2" id="KW-0407">Ion channel</keyword>
<keyword evidence="3" id="KW-0812">Transmembrane</keyword>
<dbReference type="SUPFAM" id="SSF81324">
    <property type="entry name" value="Voltage-gated potassium channels"/>
    <property type="match status" value="1"/>
</dbReference>
<dbReference type="Gene3D" id="1.10.287.70">
    <property type="match status" value="1"/>
</dbReference>
<feature type="transmembrane region" description="Helical" evidence="3">
    <location>
        <begin position="110"/>
        <end position="130"/>
    </location>
</feature>
<keyword evidence="3" id="KW-1133">Transmembrane helix</keyword>
<evidence type="ECO:0000256" key="2">
    <source>
        <dbReference type="ARBA" id="ARBA00023303"/>
    </source>
</evidence>
<feature type="transmembrane region" description="Helical" evidence="3">
    <location>
        <begin position="232"/>
        <end position="252"/>
    </location>
</feature>
<dbReference type="GO" id="GO:0005216">
    <property type="term" value="F:monoatomic ion channel activity"/>
    <property type="evidence" value="ECO:0007669"/>
    <property type="project" value="InterPro"/>
</dbReference>
<dbReference type="InterPro" id="IPR018490">
    <property type="entry name" value="cNMP-bd_dom_sf"/>
</dbReference>
<keyword evidence="1" id="KW-0406">Ion transport</keyword>
<dbReference type="EMBL" id="BSYO01000001">
    <property type="protein sequence ID" value="GMG98808.1"/>
    <property type="molecule type" value="Genomic_DNA"/>
</dbReference>
<keyword evidence="5" id="KW-1185">Reference proteome</keyword>
<reference evidence="4" key="1">
    <citation type="submission" date="2023-05" db="EMBL/GenBank/DDBJ databases">
        <title>Nepenthes gracilis genome sequencing.</title>
        <authorList>
            <person name="Fukushima K."/>
        </authorList>
    </citation>
    <scope>NUCLEOTIDE SEQUENCE</scope>
    <source>
        <strain evidence="4">SING2019-196</strain>
    </source>
</reference>
<evidence type="ECO:0008006" key="6">
    <source>
        <dbReference type="Google" id="ProtNLM"/>
    </source>
</evidence>
<sequence>MINDDSICYSLDVYSVTSLSTSAEDPWPDNCTHPSFEETSKRSFSRFASMTRWRRRSNRVTDDSQLENSLSSFSILEPAPKEIPPPDDHKKLKRSIIVDPRGTVARRWNIIFFTVSMIALFVDPNFFFLLQARQEMCIELGLTLKIVLTMIRSVVDLFYVIHIFLRFRTAYVAPSSLVIGRGDLVINPWKIALRYLRFGFWIDLTAALPLPQVLIWGILPNLKGSMASNFKICLMLIILVQMLLRSCLAYPLSLWLAKASGIITEKAWVGAAYNLMFYLLASIVSGGCWYILSIERQEECWRSVCKEESSSCMYTYFDCSSIEQPSRVSWIQSSNITNYCNPNNNLYQYGIYIYTITDNISSGGFLNKYFYCLWWGIRNLSSQGQNLAPSIDLSENMFSYLVGFIGLILFAFFVGNMQKYVQSANQRLEEWRIKRTDLEQWMHHRQLPKELRQSVLRYHKYKGVATQGVDEEAILKALPRNLQRQTKQYLCLNLVRQVPLFDKLDDRTLDAI</sequence>
<feature type="transmembrane region" description="Helical" evidence="3">
    <location>
        <begin position="198"/>
        <end position="220"/>
    </location>
</feature>
<dbReference type="Gene3D" id="1.10.287.630">
    <property type="entry name" value="Helix hairpin bin"/>
    <property type="match status" value="1"/>
</dbReference>
<keyword evidence="1" id="KW-0813">Transport</keyword>
<dbReference type="PANTHER" id="PTHR45651:SF12">
    <property type="entry name" value="CYCLIC NUCLEOTIDE-GATED ION CHANNEL 15-RELATED"/>
    <property type="match status" value="1"/>
</dbReference>
<dbReference type="GO" id="GO:0016020">
    <property type="term" value="C:membrane"/>
    <property type="evidence" value="ECO:0007669"/>
    <property type="project" value="UniProtKB-SubCell"/>
</dbReference>
<protein>
    <recommendedName>
        <fullName evidence="6">Ion transport domain-containing protein</fullName>
    </recommendedName>
</protein>
<keyword evidence="1" id="KW-1071">Ligand-gated ion channel</keyword>
<evidence type="ECO:0000313" key="5">
    <source>
        <dbReference type="Proteomes" id="UP001279734"/>
    </source>
</evidence>